<dbReference type="AlphaFoldDB" id="A0A5B7KDN4"/>
<evidence type="ECO:0000313" key="2">
    <source>
        <dbReference type="Proteomes" id="UP000324222"/>
    </source>
</evidence>
<comment type="caution">
    <text evidence="1">The sequence shown here is derived from an EMBL/GenBank/DDBJ whole genome shotgun (WGS) entry which is preliminary data.</text>
</comment>
<keyword evidence="2" id="KW-1185">Reference proteome</keyword>
<reference evidence="1 2" key="1">
    <citation type="submission" date="2019-05" db="EMBL/GenBank/DDBJ databases">
        <title>Another draft genome of Portunus trituberculatus and its Hox gene families provides insights of decapod evolution.</title>
        <authorList>
            <person name="Jeong J.-H."/>
            <person name="Song I."/>
            <person name="Kim S."/>
            <person name="Choi T."/>
            <person name="Kim D."/>
            <person name="Ryu S."/>
            <person name="Kim W."/>
        </authorList>
    </citation>
    <scope>NUCLEOTIDE SEQUENCE [LARGE SCALE GENOMIC DNA]</scope>
    <source>
        <tissue evidence="1">Muscle</tissue>
    </source>
</reference>
<dbReference type="EMBL" id="VSRR010143235">
    <property type="protein sequence ID" value="MPD04874.1"/>
    <property type="molecule type" value="Genomic_DNA"/>
</dbReference>
<organism evidence="1 2">
    <name type="scientific">Portunus trituberculatus</name>
    <name type="common">Swimming crab</name>
    <name type="synonym">Neptunus trituberculatus</name>
    <dbReference type="NCBI Taxonomy" id="210409"/>
    <lineage>
        <taxon>Eukaryota</taxon>
        <taxon>Metazoa</taxon>
        <taxon>Ecdysozoa</taxon>
        <taxon>Arthropoda</taxon>
        <taxon>Crustacea</taxon>
        <taxon>Multicrustacea</taxon>
        <taxon>Malacostraca</taxon>
        <taxon>Eumalacostraca</taxon>
        <taxon>Eucarida</taxon>
        <taxon>Decapoda</taxon>
        <taxon>Pleocyemata</taxon>
        <taxon>Brachyura</taxon>
        <taxon>Eubrachyura</taxon>
        <taxon>Portunoidea</taxon>
        <taxon>Portunidae</taxon>
        <taxon>Portuninae</taxon>
        <taxon>Portunus</taxon>
    </lineage>
</organism>
<gene>
    <name evidence="1" type="ORF">E2C01_100585</name>
</gene>
<dbReference type="Proteomes" id="UP000324222">
    <property type="component" value="Unassembled WGS sequence"/>
</dbReference>
<evidence type="ECO:0000313" key="1">
    <source>
        <dbReference type="EMBL" id="MPD04874.1"/>
    </source>
</evidence>
<name>A0A5B7KDN4_PORTR</name>
<sequence length="54" mass="5931">MHKRCKTETGSFPSSPATSWRLAVCGRFSALPSSSPPHLERGTKSLLESLCLFH</sequence>
<protein>
    <submittedName>
        <fullName evidence="1">Uncharacterized protein</fullName>
    </submittedName>
</protein>
<accession>A0A5B7KDN4</accession>
<proteinExistence type="predicted"/>